<gene>
    <name evidence="2" type="primary">acrF</name>
    <name evidence="2" type="ORF">PL963_01581</name>
</gene>
<dbReference type="Pfam" id="PF00873">
    <property type="entry name" value="ACR_tran"/>
    <property type="match status" value="1"/>
</dbReference>
<dbReference type="SUPFAM" id="SSF82866">
    <property type="entry name" value="Multidrug efflux transporter AcrB transmembrane domain"/>
    <property type="match status" value="1"/>
</dbReference>
<dbReference type="AlphaFoldDB" id="A0A193SMB4"/>
<dbReference type="GO" id="GO:0005886">
    <property type="term" value="C:plasma membrane"/>
    <property type="evidence" value="ECO:0007669"/>
    <property type="project" value="TreeGrafter"/>
</dbReference>
<feature type="transmembrane region" description="Helical" evidence="1">
    <location>
        <begin position="51"/>
        <end position="78"/>
    </location>
</feature>
<dbReference type="InterPro" id="IPR001036">
    <property type="entry name" value="Acrflvin-R"/>
</dbReference>
<dbReference type="PRINTS" id="PR00702">
    <property type="entry name" value="ACRIFLAVINRP"/>
</dbReference>
<accession>A0A193SMB4</accession>
<dbReference type="EMBL" id="LT963395">
    <property type="protein sequence ID" value="SOS17563.1"/>
    <property type="molecule type" value="Genomic_DNA"/>
</dbReference>
<keyword evidence="1" id="KW-0472">Membrane</keyword>
<proteinExistence type="predicted"/>
<dbReference type="SUPFAM" id="SSF82693">
    <property type="entry name" value="Multidrug efflux transporter AcrB pore domain, PN1, PN2, PC1 and PC2 subdomains"/>
    <property type="match status" value="2"/>
</dbReference>
<evidence type="ECO:0000313" key="2">
    <source>
        <dbReference type="EMBL" id="SOS17563.1"/>
    </source>
</evidence>
<dbReference type="Proteomes" id="UP000239025">
    <property type="component" value="Chromosome 1"/>
</dbReference>
<name>A0A193SMB4_9PSED</name>
<dbReference type="SUPFAM" id="SSF82714">
    <property type="entry name" value="Multidrug efflux transporter AcrB TolC docking domain, DN and DC subdomains"/>
    <property type="match status" value="1"/>
</dbReference>
<dbReference type="Gene3D" id="1.20.1640.10">
    <property type="entry name" value="Multidrug efflux transporter AcrB transmembrane domain"/>
    <property type="match status" value="2"/>
</dbReference>
<keyword evidence="1" id="KW-0812">Transmembrane</keyword>
<reference evidence="3" key="1">
    <citation type="submission" date="2017-11" db="EMBL/GenBank/DDBJ databases">
        <authorList>
            <person name="Blom J."/>
        </authorList>
    </citation>
    <scope>NUCLEOTIDE SEQUENCE [LARGE SCALE GENOMIC DNA]</scope>
</reference>
<evidence type="ECO:0000313" key="3">
    <source>
        <dbReference type="Proteomes" id="UP000239025"/>
    </source>
</evidence>
<dbReference type="PANTHER" id="PTHR32063:SF13">
    <property type="entry name" value="MULTIDRUG EFFLUX PUMP SUBUNIT ACRB-RELATED"/>
    <property type="match status" value="1"/>
</dbReference>
<dbReference type="Gene3D" id="3.30.70.1440">
    <property type="entry name" value="Multidrug efflux transporter AcrB pore domain"/>
    <property type="match status" value="1"/>
</dbReference>
<dbReference type="PANTHER" id="PTHR32063">
    <property type="match status" value="1"/>
</dbReference>
<dbReference type="GO" id="GO:0042910">
    <property type="term" value="F:xenobiotic transmembrane transporter activity"/>
    <property type="evidence" value="ECO:0007669"/>
    <property type="project" value="TreeGrafter"/>
</dbReference>
<evidence type="ECO:0000256" key="1">
    <source>
        <dbReference type="SAM" id="Phobius"/>
    </source>
</evidence>
<keyword evidence="3" id="KW-1185">Reference proteome</keyword>
<dbReference type="Gene3D" id="3.30.70.1430">
    <property type="entry name" value="Multidrug efflux transporter AcrB pore domain"/>
    <property type="match status" value="1"/>
</dbReference>
<dbReference type="Gene3D" id="3.30.2090.10">
    <property type="entry name" value="Multidrug efflux transporter AcrB TolC docking domain, DN and DC subdomains"/>
    <property type="match status" value="1"/>
</dbReference>
<feature type="transmembrane region" description="Helical" evidence="1">
    <location>
        <begin position="132"/>
        <end position="150"/>
    </location>
</feature>
<dbReference type="InterPro" id="IPR027463">
    <property type="entry name" value="AcrB_DN_DC_subdom"/>
</dbReference>
<organism evidence="2 3">
    <name type="scientific">Pseudomonas cerasi</name>
    <dbReference type="NCBI Taxonomy" id="1583341"/>
    <lineage>
        <taxon>Bacteria</taxon>
        <taxon>Pseudomonadati</taxon>
        <taxon>Pseudomonadota</taxon>
        <taxon>Gammaproteobacteria</taxon>
        <taxon>Pseudomonadales</taxon>
        <taxon>Pseudomonadaceae</taxon>
        <taxon>Pseudomonas</taxon>
    </lineage>
</organism>
<feature type="transmembrane region" description="Helical" evidence="1">
    <location>
        <begin position="21"/>
        <end position="39"/>
    </location>
</feature>
<protein>
    <submittedName>
        <fullName evidence="2">Multidrug export protein AcrF</fullName>
    </submittedName>
</protein>
<sequence length="417" mass="44548">MAQEGLSPRRATVKAMGQIRGAIIGITLVLVAVFVPMAFVPGSTGGIYRQFSVTLAVSIFFSAVLALTLTPALCATLLKAHAQPAYRGNAEPHPAHRSLLQRFFDGFNRRFGRATDRYANAVGTMTSAPLRWLAAFLVVLAITVLMFMRLPGGYLPTEDQGSYMINYDAPPSATMAQTKVAVAKAEAYLRTQPEVRNVMSIIGYNFSGQSQSAAMSFVDLIPWEERTGKGDGVEALIGGTMAAVSEIAGATVYPLNLPPIPSLGNATGFSMKIEDRSGSDRGSLVEARNAIIALAMKNPALAGVRPDGQGDAPQLYVEIDRIHARALGLQIADVNATLAINFGSAYANDFSRDGNVLRVYLQADASHRMTPQDVMNMAVPITSIGADGKTSAKLVLFSAFAKASWRTAPVQLERYNG</sequence>
<keyword evidence="1" id="KW-1133">Transmembrane helix</keyword>